<gene>
    <name evidence="1" type="ORF">SCUD_LOCUS15158</name>
</gene>
<dbReference type="AlphaFoldDB" id="A0A183KJF2"/>
<name>A0A183KJF2_9TREM</name>
<evidence type="ECO:0000313" key="2">
    <source>
        <dbReference type="Proteomes" id="UP000279833"/>
    </source>
</evidence>
<dbReference type="WBParaSite" id="SCUD_0001516101-mRNA-1">
    <property type="protein sequence ID" value="SCUD_0001516101-mRNA-1"/>
    <property type="gene ID" value="SCUD_0001516101"/>
</dbReference>
<proteinExistence type="predicted"/>
<evidence type="ECO:0000313" key="1">
    <source>
        <dbReference type="EMBL" id="VDP58562.1"/>
    </source>
</evidence>
<dbReference type="Proteomes" id="UP000279833">
    <property type="component" value="Unassembled WGS sequence"/>
</dbReference>
<dbReference type="EMBL" id="UZAK01037369">
    <property type="protein sequence ID" value="VDP58562.1"/>
    <property type="molecule type" value="Genomic_DNA"/>
</dbReference>
<evidence type="ECO:0000313" key="3">
    <source>
        <dbReference type="WBParaSite" id="SCUD_0001516101-mRNA-1"/>
    </source>
</evidence>
<reference evidence="3" key="1">
    <citation type="submission" date="2016-06" db="UniProtKB">
        <authorList>
            <consortium name="WormBaseParasite"/>
        </authorList>
    </citation>
    <scope>IDENTIFICATION</scope>
</reference>
<accession>A0A183KJF2</accession>
<keyword evidence="2" id="KW-1185">Reference proteome</keyword>
<sequence>MKTSTSGGKHEIQWPVKMQLNYPDFVDDLAVLSHMQQQMHEKTTSLAAALAVIDLSIHKGKSKILRYNTTCTNQITPDGEALEDV</sequence>
<protein>
    <submittedName>
        <fullName evidence="3">Replication initiation protein</fullName>
    </submittedName>
</protein>
<reference evidence="1 2" key="2">
    <citation type="submission" date="2018-11" db="EMBL/GenBank/DDBJ databases">
        <authorList>
            <consortium name="Pathogen Informatics"/>
        </authorList>
    </citation>
    <scope>NUCLEOTIDE SEQUENCE [LARGE SCALE GENOMIC DNA]</scope>
    <source>
        <strain evidence="1">Dakar</strain>
        <strain evidence="2">Dakar, Senegal</strain>
    </source>
</reference>
<organism evidence="3">
    <name type="scientific">Schistosoma curassoni</name>
    <dbReference type="NCBI Taxonomy" id="6186"/>
    <lineage>
        <taxon>Eukaryota</taxon>
        <taxon>Metazoa</taxon>
        <taxon>Spiralia</taxon>
        <taxon>Lophotrochozoa</taxon>
        <taxon>Platyhelminthes</taxon>
        <taxon>Trematoda</taxon>
        <taxon>Digenea</taxon>
        <taxon>Strigeidida</taxon>
        <taxon>Schistosomatoidea</taxon>
        <taxon>Schistosomatidae</taxon>
        <taxon>Schistosoma</taxon>
    </lineage>
</organism>